<dbReference type="RefSeq" id="WP_115371403.1">
    <property type="nucleotide sequence ID" value="NZ_QASA01000001.1"/>
</dbReference>
<dbReference type="EMBL" id="QASA01000001">
    <property type="protein sequence ID" value="RDC61885.1"/>
    <property type="molecule type" value="Genomic_DNA"/>
</dbReference>
<evidence type="ECO:0008006" key="3">
    <source>
        <dbReference type="Google" id="ProtNLM"/>
    </source>
</evidence>
<reference evidence="1 2" key="1">
    <citation type="submission" date="2018-04" db="EMBL/GenBank/DDBJ databases">
        <title>Adhaeribacter sp. HMF7616 genome sequencing and assembly.</title>
        <authorList>
            <person name="Kang H."/>
            <person name="Kang J."/>
            <person name="Cha I."/>
            <person name="Kim H."/>
            <person name="Joh K."/>
        </authorList>
    </citation>
    <scope>NUCLEOTIDE SEQUENCE [LARGE SCALE GENOMIC DNA]</scope>
    <source>
        <strain evidence="1 2">HMF7616</strain>
    </source>
</reference>
<accession>A0A369QE85</accession>
<dbReference type="Proteomes" id="UP000253919">
    <property type="component" value="Unassembled WGS sequence"/>
</dbReference>
<dbReference type="OrthoDB" id="894075at2"/>
<gene>
    <name evidence="1" type="ORF">AHMF7616_00474</name>
</gene>
<protein>
    <recommendedName>
        <fullName evidence="3">DUF1737 domain-containing protein</fullName>
    </recommendedName>
</protein>
<evidence type="ECO:0000313" key="2">
    <source>
        <dbReference type="Proteomes" id="UP000253919"/>
    </source>
</evidence>
<name>A0A369QE85_9BACT</name>
<keyword evidence="2" id="KW-1185">Reference proteome</keyword>
<evidence type="ECO:0000313" key="1">
    <source>
        <dbReference type="EMBL" id="RDC61885.1"/>
    </source>
</evidence>
<organism evidence="1 2">
    <name type="scientific">Adhaeribacter pallidiroseus</name>
    <dbReference type="NCBI Taxonomy" id="2072847"/>
    <lineage>
        <taxon>Bacteria</taxon>
        <taxon>Pseudomonadati</taxon>
        <taxon>Bacteroidota</taxon>
        <taxon>Cytophagia</taxon>
        <taxon>Cytophagales</taxon>
        <taxon>Hymenobacteraceae</taxon>
        <taxon>Adhaeribacter</taxon>
    </lineage>
</organism>
<dbReference type="AlphaFoldDB" id="A0A369QE85"/>
<comment type="caution">
    <text evidence="1">The sequence shown here is derived from an EMBL/GenBank/DDBJ whole genome shotgun (WGS) entry which is preliminary data.</text>
</comment>
<sequence>MKKYKVLKTISAESFENGLNSLAQAGWKVIAANLAQQGLESDEAIFFALLVMNDVDVELKQLMEENIDELENIDLNPSDN</sequence>
<proteinExistence type="predicted"/>